<proteinExistence type="predicted"/>
<dbReference type="Pfam" id="PF14759">
    <property type="entry name" value="Reductase_C"/>
    <property type="match status" value="1"/>
</dbReference>
<dbReference type="Proteomes" id="UP001519295">
    <property type="component" value="Unassembled WGS sequence"/>
</dbReference>
<dbReference type="SUPFAM" id="SSF55424">
    <property type="entry name" value="FAD/NAD-linked reductases, dimerisation (C-terminal) domain"/>
    <property type="match status" value="1"/>
</dbReference>
<organism evidence="7 8">
    <name type="scientific">Pseudonocardia parietis</name>
    <dbReference type="NCBI Taxonomy" id="570936"/>
    <lineage>
        <taxon>Bacteria</taxon>
        <taxon>Bacillati</taxon>
        <taxon>Actinomycetota</taxon>
        <taxon>Actinomycetes</taxon>
        <taxon>Pseudonocardiales</taxon>
        <taxon>Pseudonocardiaceae</taxon>
        <taxon>Pseudonocardia</taxon>
    </lineage>
</organism>
<dbReference type="PANTHER" id="PTHR43557">
    <property type="entry name" value="APOPTOSIS-INDUCING FACTOR 1"/>
    <property type="match status" value="1"/>
</dbReference>
<evidence type="ECO:0000259" key="6">
    <source>
        <dbReference type="Pfam" id="PF14759"/>
    </source>
</evidence>
<evidence type="ECO:0000313" key="8">
    <source>
        <dbReference type="Proteomes" id="UP001519295"/>
    </source>
</evidence>
<protein>
    <submittedName>
        <fullName evidence="7">3-phenylpropionate/trans-cinnamate dioxygenase ferredoxin reductase subunit</fullName>
        <ecNumber evidence="7">1.18.1.3</ecNumber>
    </submittedName>
</protein>
<dbReference type="InterPro" id="IPR036188">
    <property type="entry name" value="FAD/NAD-bd_sf"/>
</dbReference>
<comment type="caution">
    <text evidence="7">The sequence shown here is derived from an EMBL/GenBank/DDBJ whole genome shotgun (WGS) entry which is preliminary data.</text>
</comment>
<evidence type="ECO:0000313" key="7">
    <source>
        <dbReference type="EMBL" id="MBP2365148.1"/>
    </source>
</evidence>
<dbReference type="InterPro" id="IPR050446">
    <property type="entry name" value="FAD-oxidoreductase/Apoptosis"/>
</dbReference>
<dbReference type="GO" id="GO:0008860">
    <property type="term" value="F:ferredoxin-NAD+ reductase activity"/>
    <property type="evidence" value="ECO:0007669"/>
    <property type="project" value="UniProtKB-EC"/>
</dbReference>
<accession>A0ABS4VMJ0</accession>
<evidence type="ECO:0000256" key="3">
    <source>
        <dbReference type="ARBA" id="ARBA00022827"/>
    </source>
</evidence>
<evidence type="ECO:0000259" key="5">
    <source>
        <dbReference type="Pfam" id="PF07992"/>
    </source>
</evidence>
<keyword evidence="4 7" id="KW-0560">Oxidoreductase</keyword>
<dbReference type="Pfam" id="PF07992">
    <property type="entry name" value="Pyr_redox_2"/>
    <property type="match status" value="1"/>
</dbReference>
<sequence>MIVGAGVAGATAAATLREEGFDGEILLVGDEPHLPYERPPLSKAWLGGTDPSIEVHPAEFYAAQSIELLTCTRATVLDIATRRVTIGGSAVAYDALLIATGGQARRLPGLSGDRVHHLRTRADSDALRERLVPGERLVVLGAGFIGCEVAATAHGLGVDVIVLEMADTPMERALGADFGALFAGIHRAAGVDLRCGVRVESVQETTTGLVVHTDRGAVECSSLLVAAGLVRDTDVWAAAGVPCDQGVLVDAGCRTAVPGVFAAGDIAAHDHPRYGRTRVEHHDTAVRQGSVAARAMLGRDVAYDRPNWFWSDQYEHTLQSCGEPADADELVLRGSVAEASFVQFGLRGGQVVSVLGVGRPAEVMAGRKLLLAGHPVAAEQLRDETVDLRRVMRPARA</sequence>
<dbReference type="SUPFAM" id="SSF51905">
    <property type="entry name" value="FAD/NAD(P)-binding domain"/>
    <property type="match status" value="1"/>
</dbReference>
<keyword evidence="7" id="KW-0223">Dioxygenase</keyword>
<dbReference type="InterPro" id="IPR023753">
    <property type="entry name" value="FAD/NAD-binding_dom"/>
</dbReference>
<dbReference type="InterPro" id="IPR028202">
    <property type="entry name" value="Reductase_C"/>
</dbReference>
<feature type="domain" description="FAD/NAD(P)-binding" evidence="5">
    <location>
        <begin position="1"/>
        <end position="289"/>
    </location>
</feature>
<dbReference type="Gene3D" id="3.50.50.60">
    <property type="entry name" value="FAD/NAD(P)-binding domain"/>
    <property type="match status" value="2"/>
</dbReference>
<reference evidence="7 8" key="1">
    <citation type="submission" date="2021-03" db="EMBL/GenBank/DDBJ databases">
        <title>Sequencing the genomes of 1000 actinobacteria strains.</title>
        <authorList>
            <person name="Klenk H.-P."/>
        </authorList>
    </citation>
    <scope>NUCLEOTIDE SEQUENCE [LARGE SCALE GENOMIC DNA]</scope>
    <source>
        <strain evidence="7 8">DSM 45256</strain>
    </source>
</reference>
<evidence type="ECO:0000256" key="1">
    <source>
        <dbReference type="ARBA" id="ARBA00001974"/>
    </source>
</evidence>
<comment type="cofactor">
    <cofactor evidence="1">
        <name>FAD</name>
        <dbReference type="ChEBI" id="CHEBI:57692"/>
    </cofactor>
</comment>
<dbReference type="PRINTS" id="PR00411">
    <property type="entry name" value="PNDRDTASEI"/>
</dbReference>
<name>A0ABS4VMJ0_9PSEU</name>
<evidence type="ECO:0000256" key="4">
    <source>
        <dbReference type="ARBA" id="ARBA00023002"/>
    </source>
</evidence>
<dbReference type="EMBL" id="JAGINU010000001">
    <property type="protein sequence ID" value="MBP2365148.1"/>
    <property type="molecule type" value="Genomic_DNA"/>
</dbReference>
<dbReference type="Gene3D" id="3.30.390.30">
    <property type="match status" value="1"/>
</dbReference>
<evidence type="ECO:0000256" key="2">
    <source>
        <dbReference type="ARBA" id="ARBA00022630"/>
    </source>
</evidence>
<dbReference type="PRINTS" id="PR00368">
    <property type="entry name" value="FADPNR"/>
</dbReference>
<dbReference type="GO" id="GO:0051213">
    <property type="term" value="F:dioxygenase activity"/>
    <property type="evidence" value="ECO:0007669"/>
    <property type="project" value="UniProtKB-KW"/>
</dbReference>
<dbReference type="InterPro" id="IPR016156">
    <property type="entry name" value="FAD/NAD-linked_Rdtase_dimer_sf"/>
</dbReference>
<feature type="domain" description="Reductase C-terminal" evidence="6">
    <location>
        <begin position="308"/>
        <end position="391"/>
    </location>
</feature>
<keyword evidence="2" id="KW-0285">Flavoprotein</keyword>
<keyword evidence="8" id="KW-1185">Reference proteome</keyword>
<gene>
    <name evidence="7" type="ORF">JOF36_000844</name>
</gene>
<dbReference type="RefSeq" id="WP_210025092.1">
    <property type="nucleotide sequence ID" value="NZ_JAGINU010000001.1"/>
</dbReference>
<dbReference type="PANTHER" id="PTHR43557:SF2">
    <property type="entry name" value="RIESKE DOMAIN-CONTAINING PROTEIN-RELATED"/>
    <property type="match status" value="1"/>
</dbReference>
<dbReference type="EC" id="1.18.1.3" evidence="7"/>
<keyword evidence="3" id="KW-0274">FAD</keyword>